<evidence type="ECO:0000256" key="1">
    <source>
        <dbReference type="SAM" id="MobiDB-lite"/>
    </source>
</evidence>
<evidence type="ECO:0000313" key="3">
    <source>
        <dbReference type="Proteomes" id="UP000821837"/>
    </source>
</evidence>
<dbReference type="Proteomes" id="UP000821837">
    <property type="component" value="Unassembled WGS sequence"/>
</dbReference>
<feature type="region of interest" description="Disordered" evidence="1">
    <location>
        <begin position="65"/>
        <end position="88"/>
    </location>
</feature>
<comment type="caution">
    <text evidence="2">The sequence shown here is derived from an EMBL/GenBank/DDBJ whole genome shotgun (WGS) entry which is preliminary data.</text>
</comment>
<sequence>MAEFAETGENCDDERTDDVFRKLSSLFPTAVPPKVSADNFVEAECNIRAVASLADEDIVAAVAGTQDAQVDSSSGNEDRPDEAVATRA</sequence>
<evidence type="ECO:0000313" key="2">
    <source>
        <dbReference type="EMBL" id="KAH7969859.1"/>
    </source>
</evidence>
<dbReference type="AlphaFoldDB" id="A0A9D4Q8I9"/>
<dbReference type="EMBL" id="JABSTV010001248">
    <property type="protein sequence ID" value="KAH7969859.1"/>
    <property type="molecule type" value="Genomic_DNA"/>
</dbReference>
<name>A0A9D4Q8I9_RHISA</name>
<proteinExistence type="predicted"/>
<keyword evidence="3" id="KW-1185">Reference proteome</keyword>
<feature type="compositionally biased region" description="Basic and acidic residues" evidence="1">
    <location>
        <begin position="76"/>
        <end position="88"/>
    </location>
</feature>
<reference evidence="2" key="2">
    <citation type="submission" date="2021-09" db="EMBL/GenBank/DDBJ databases">
        <authorList>
            <person name="Jia N."/>
            <person name="Wang J."/>
            <person name="Shi W."/>
            <person name="Du L."/>
            <person name="Sun Y."/>
            <person name="Zhan W."/>
            <person name="Jiang J."/>
            <person name="Wang Q."/>
            <person name="Zhang B."/>
            <person name="Ji P."/>
            <person name="Sakyi L.B."/>
            <person name="Cui X."/>
            <person name="Yuan T."/>
            <person name="Jiang B."/>
            <person name="Yang W."/>
            <person name="Lam T.T.-Y."/>
            <person name="Chang Q."/>
            <person name="Ding S."/>
            <person name="Wang X."/>
            <person name="Zhu J."/>
            <person name="Ruan X."/>
            <person name="Zhao L."/>
            <person name="Wei J."/>
            <person name="Que T."/>
            <person name="Du C."/>
            <person name="Cheng J."/>
            <person name="Dai P."/>
            <person name="Han X."/>
            <person name="Huang E."/>
            <person name="Gao Y."/>
            <person name="Liu J."/>
            <person name="Shao H."/>
            <person name="Ye R."/>
            <person name="Li L."/>
            <person name="Wei W."/>
            <person name="Wang X."/>
            <person name="Wang C."/>
            <person name="Huo Q."/>
            <person name="Li W."/>
            <person name="Guo W."/>
            <person name="Chen H."/>
            <person name="Chen S."/>
            <person name="Zhou L."/>
            <person name="Zhou L."/>
            <person name="Ni X."/>
            <person name="Tian J."/>
            <person name="Zhou Y."/>
            <person name="Sheng Y."/>
            <person name="Liu T."/>
            <person name="Pan Y."/>
            <person name="Xia L."/>
            <person name="Li J."/>
            <person name="Zhao F."/>
            <person name="Cao W."/>
        </authorList>
    </citation>
    <scope>NUCLEOTIDE SEQUENCE</scope>
    <source>
        <strain evidence="2">Rsan-2018</strain>
        <tissue evidence="2">Larvae</tissue>
    </source>
</reference>
<accession>A0A9D4Q8I9</accession>
<gene>
    <name evidence="2" type="ORF">HPB52_022380</name>
</gene>
<feature type="compositionally biased region" description="Polar residues" evidence="1">
    <location>
        <begin position="66"/>
        <end position="75"/>
    </location>
</feature>
<organism evidence="2 3">
    <name type="scientific">Rhipicephalus sanguineus</name>
    <name type="common">Brown dog tick</name>
    <name type="synonym">Ixodes sanguineus</name>
    <dbReference type="NCBI Taxonomy" id="34632"/>
    <lineage>
        <taxon>Eukaryota</taxon>
        <taxon>Metazoa</taxon>
        <taxon>Ecdysozoa</taxon>
        <taxon>Arthropoda</taxon>
        <taxon>Chelicerata</taxon>
        <taxon>Arachnida</taxon>
        <taxon>Acari</taxon>
        <taxon>Parasitiformes</taxon>
        <taxon>Ixodida</taxon>
        <taxon>Ixodoidea</taxon>
        <taxon>Ixodidae</taxon>
        <taxon>Rhipicephalinae</taxon>
        <taxon>Rhipicephalus</taxon>
        <taxon>Rhipicephalus</taxon>
    </lineage>
</organism>
<protein>
    <submittedName>
        <fullName evidence="2">Uncharacterized protein</fullName>
    </submittedName>
</protein>
<reference evidence="2" key="1">
    <citation type="journal article" date="2020" name="Cell">
        <title>Large-Scale Comparative Analyses of Tick Genomes Elucidate Their Genetic Diversity and Vector Capacities.</title>
        <authorList>
            <consortium name="Tick Genome and Microbiome Consortium (TIGMIC)"/>
            <person name="Jia N."/>
            <person name="Wang J."/>
            <person name="Shi W."/>
            <person name="Du L."/>
            <person name="Sun Y."/>
            <person name="Zhan W."/>
            <person name="Jiang J.F."/>
            <person name="Wang Q."/>
            <person name="Zhang B."/>
            <person name="Ji P."/>
            <person name="Bell-Sakyi L."/>
            <person name="Cui X.M."/>
            <person name="Yuan T.T."/>
            <person name="Jiang B.G."/>
            <person name="Yang W.F."/>
            <person name="Lam T.T."/>
            <person name="Chang Q.C."/>
            <person name="Ding S.J."/>
            <person name="Wang X.J."/>
            <person name="Zhu J.G."/>
            <person name="Ruan X.D."/>
            <person name="Zhao L."/>
            <person name="Wei J.T."/>
            <person name="Ye R.Z."/>
            <person name="Que T.C."/>
            <person name="Du C.H."/>
            <person name="Zhou Y.H."/>
            <person name="Cheng J.X."/>
            <person name="Dai P.F."/>
            <person name="Guo W.B."/>
            <person name="Han X.H."/>
            <person name="Huang E.J."/>
            <person name="Li L.F."/>
            <person name="Wei W."/>
            <person name="Gao Y.C."/>
            <person name="Liu J.Z."/>
            <person name="Shao H.Z."/>
            <person name="Wang X."/>
            <person name="Wang C.C."/>
            <person name="Yang T.C."/>
            <person name="Huo Q.B."/>
            <person name="Li W."/>
            <person name="Chen H.Y."/>
            <person name="Chen S.E."/>
            <person name="Zhou L.G."/>
            <person name="Ni X.B."/>
            <person name="Tian J.H."/>
            <person name="Sheng Y."/>
            <person name="Liu T."/>
            <person name="Pan Y.S."/>
            <person name="Xia L.Y."/>
            <person name="Li J."/>
            <person name="Zhao F."/>
            <person name="Cao W.C."/>
        </authorList>
    </citation>
    <scope>NUCLEOTIDE SEQUENCE</scope>
    <source>
        <strain evidence="2">Rsan-2018</strain>
    </source>
</reference>